<evidence type="ECO:0000313" key="1">
    <source>
        <dbReference type="EMBL" id="CRZ03791.1"/>
    </source>
</evidence>
<feature type="non-terminal residue" evidence="1">
    <location>
        <position position="139"/>
    </location>
</feature>
<accession>A0A0H5QQR7</accession>
<name>A0A0H5QQR7_9EUKA</name>
<organism evidence="1">
    <name type="scientific">Spongospora subterranea</name>
    <dbReference type="NCBI Taxonomy" id="70186"/>
    <lineage>
        <taxon>Eukaryota</taxon>
        <taxon>Sar</taxon>
        <taxon>Rhizaria</taxon>
        <taxon>Endomyxa</taxon>
        <taxon>Phytomyxea</taxon>
        <taxon>Plasmodiophorida</taxon>
        <taxon>Plasmodiophoridae</taxon>
        <taxon>Spongospora</taxon>
    </lineage>
</organism>
<sequence length="139" mass="15162">PCCKLMSRRVLDVDSLKASLMLLTVLNHTNTPPVSSSGNHDNIADIKLDELNNLVLLKIELDGVVRLDERVRVTDGATIVCVEVRNALLSDLDSSNLAKLKLGFLISDGVETETSLGVIEKTEVLVSLGDRDNIHETSR</sequence>
<reference evidence="1" key="1">
    <citation type="submission" date="2015-04" db="EMBL/GenBank/DDBJ databases">
        <title>The genome sequence of the plant pathogenic Rhizarian Plasmodiophora brassicae reveals insights in its biotrophic life cycle and the origin of chitin synthesis.</title>
        <authorList>
            <person name="Schwelm A."/>
            <person name="Fogelqvist J."/>
            <person name="Knaust A."/>
            <person name="Julke S."/>
            <person name="Lilja T."/>
            <person name="Dhandapani V."/>
            <person name="Bonilla-Rosso G."/>
            <person name="Karlsson M."/>
            <person name="Shevchenko A."/>
            <person name="Choi S.R."/>
            <person name="Kim H.G."/>
            <person name="Park J.Y."/>
            <person name="Lim Y.P."/>
            <person name="Ludwig-Muller J."/>
            <person name="Dixelius C."/>
        </authorList>
    </citation>
    <scope>NUCLEOTIDE SEQUENCE</scope>
    <source>
        <tissue evidence="1">Potato root galls</tissue>
    </source>
</reference>
<proteinExistence type="predicted"/>
<feature type="non-terminal residue" evidence="1">
    <location>
        <position position="1"/>
    </location>
</feature>
<protein>
    <submittedName>
        <fullName evidence="1">Uncharacterized protein</fullName>
    </submittedName>
</protein>
<dbReference type="AlphaFoldDB" id="A0A0H5QQR7"/>
<dbReference type="EMBL" id="HACM01003349">
    <property type="protein sequence ID" value="CRZ03791.1"/>
    <property type="molecule type" value="Transcribed_RNA"/>
</dbReference>